<dbReference type="GO" id="GO:0003677">
    <property type="term" value="F:DNA binding"/>
    <property type="evidence" value="ECO:0007669"/>
    <property type="project" value="UniProtKB-KW"/>
</dbReference>
<dbReference type="SUPFAM" id="SSF88946">
    <property type="entry name" value="Sigma2 domain of RNA polymerase sigma factors"/>
    <property type="match status" value="1"/>
</dbReference>
<organism evidence="9 10">
    <name type="scientific">Aquicoccus porphyridii</name>
    <dbReference type="NCBI Taxonomy" id="1852029"/>
    <lineage>
        <taxon>Bacteria</taxon>
        <taxon>Pseudomonadati</taxon>
        <taxon>Pseudomonadota</taxon>
        <taxon>Alphaproteobacteria</taxon>
        <taxon>Rhodobacterales</taxon>
        <taxon>Paracoccaceae</taxon>
        <taxon>Aquicoccus</taxon>
    </lineage>
</organism>
<dbReference type="NCBIfam" id="TIGR02937">
    <property type="entry name" value="sigma70-ECF"/>
    <property type="match status" value="1"/>
</dbReference>
<evidence type="ECO:0000313" key="10">
    <source>
        <dbReference type="Proteomes" id="UP000325291"/>
    </source>
</evidence>
<keyword evidence="10" id="KW-1185">Reference proteome</keyword>
<reference evidence="9 10" key="1">
    <citation type="submission" date="2019-07" db="EMBL/GenBank/DDBJ databases">
        <title>Aquicoccus porphyridii gen. nov., sp. nov., isolated from a small marine red alga, Porphyridium marinum.</title>
        <authorList>
            <person name="Liu L."/>
        </authorList>
    </citation>
    <scope>NUCLEOTIDE SEQUENCE [LARGE SCALE GENOMIC DNA]</scope>
    <source>
        <strain evidence="9 10">L1 8-17</strain>
    </source>
</reference>
<dbReference type="GO" id="GO:0006352">
    <property type="term" value="P:DNA-templated transcription initiation"/>
    <property type="evidence" value="ECO:0007669"/>
    <property type="project" value="InterPro"/>
</dbReference>
<dbReference type="SUPFAM" id="SSF88659">
    <property type="entry name" value="Sigma3 and sigma4 domains of RNA polymerase sigma factors"/>
    <property type="match status" value="1"/>
</dbReference>
<dbReference type="PANTHER" id="PTHR43133:SF62">
    <property type="entry name" value="RNA POLYMERASE SIGMA FACTOR SIGZ"/>
    <property type="match status" value="1"/>
</dbReference>
<keyword evidence="2 6" id="KW-0805">Transcription regulation</keyword>
<sequence>MTTHADIEDMLARTAMGDRAAFAGLYRATSAKLFGVALRILNDRAEAEEVLQEVFVRIWHKADRYRANGLSPMTWLITVTRNLSIDRLRRLRATGVTRAGNPDEATAHMADPAPGPEAQVVAADERARIDACLDELEAARAGAVRGAYIEGLSYAELAARHEVPLNTMRTWLRRSLLKLRECLSR</sequence>
<evidence type="ECO:0000256" key="4">
    <source>
        <dbReference type="ARBA" id="ARBA00023125"/>
    </source>
</evidence>
<evidence type="ECO:0000256" key="1">
    <source>
        <dbReference type="ARBA" id="ARBA00010641"/>
    </source>
</evidence>
<dbReference type="InterPro" id="IPR036388">
    <property type="entry name" value="WH-like_DNA-bd_sf"/>
</dbReference>
<comment type="caution">
    <text evidence="9">The sequence shown here is derived from an EMBL/GenBank/DDBJ whole genome shotgun (WGS) entry which is preliminary data.</text>
</comment>
<dbReference type="InterPro" id="IPR039425">
    <property type="entry name" value="RNA_pol_sigma-70-like"/>
</dbReference>
<comment type="similarity">
    <text evidence="1 6">Belongs to the sigma-70 factor family. ECF subfamily.</text>
</comment>
<keyword evidence="4 6" id="KW-0238">DNA-binding</keyword>
<feature type="domain" description="RNA polymerase sigma factor 70 region 4 type 2" evidence="8">
    <location>
        <begin position="127"/>
        <end position="179"/>
    </location>
</feature>
<dbReference type="EMBL" id="VINQ01000004">
    <property type="protein sequence ID" value="KAA0916778.1"/>
    <property type="molecule type" value="Genomic_DNA"/>
</dbReference>
<dbReference type="InterPro" id="IPR007627">
    <property type="entry name" value="RNA_pol_sigma70_r2"/>
</dbReference>
<dbReference type="Pfam" id="PF08281">
    <property type="entry name" value="Sigma70_r4_2"/>
    <property type="match status" value="1"/>
</dbReference>
<dbReference type="InterPro" id="IPR013325">
    <property type="entry name" value="RNA_pol_sigma_r2"/>
</dbReference>
<evidence type="ECO:0000256" key="2">
    <source>
        <dbReference type="ARBA" id="ARBA00023015"/>
    </source>
</evidence>
<evidence type="ECO:0000256" key="3">
    <source>
        <dbReference type="ARBA" id="ARBA00023082"/>
    </source>
</evidence>
<dbReference type="Gene3D" id="1.10.10.10">
    <property type="entry name" value="Winged helix-like DNA-binding domain superfamily/Winged helix DNA-binding domain"/>
    <property type="match status" value="1"/>
</dbReference>
<dbReference type="NCBIfam" id="NF009167">
    <property type="entry name" value="PRK12514.1"/>
    <property type="match status" value="1"/>
</dbReference>
<dbReference type="Proteomes" id="UP000325291">
    <property type="component" value="Unassembled WGS sequence"/>
</dbReference>
<evidence type="ECO:0000256" key="6">
    <source>
        <dbReference type="RuleBase" id="RU000716"/>
    </source>
</evidence>
<proteinExistence type="inferred from homology"/>
<dbReference type="PROSITE" id="PS01063">
    <property type="entry name" value="SIGMA70_ECF"/>
    <property type="match status" value="1"/>
</dbReference>
<accession>A0A5A9ZHP4</accession>
<dbReference type="InterPro" id="IPR000838">
    <property type="entry name" value="RNA_pol_sigma70_ECF_CS"/>
</dbReference>
<evidence type="ECO:0000259" key="7">
    <source>
        <dbReference type="Pfam" id="PF04542"/>
    </source>
</evidence>
<protein>
    <recommendedName>
        <fullName evidence="6">RNA polymerase sigma factor</fullName>
    </recommendedName>
</protein>
<dbReference type="RefSeq" id="WP_111365737.1">
    <property type="nucleotide sequence ID" value="NZ_VINQ01000004.1"/>
</dbReference>
<evidence type="ECO:0000256" key="5">
    <source>
        <dbReference type="ARBA" id="ARBA00023163"/>
    </source>
</evidence>
<gene>
    <name evidence="9" type="ORF">FLO80_08130</name>
</gene>
<evidence type="ECO:0000259" key="8">
    <source>
        <dbReference type="Pfam" id="PF08281"/>
    </source>
</evidence>
<evidence type="ECO:0000313" key="9">
    <source>
        <dbReference type="EMBL" id="KAA0916778.1"/>
    </source>
</evidence>
<name>A0A5A9ZHP4_9RHOB</name>
<dbReference type="AlphaFoldDB" id="A0A5A9ZHP4"/>
<dbReference type="InterPro" id="IPR014284">
    <property type="entry name" value="RNA_pol_sigma-70_dom"/>
</dbReference>
<dbReference type="InterPro" id="IPR013249">
    <property type="entry name" value="RNA_pol_sigma70_r4_t2"/>
</dbReference>
<keyword evidence="3 6" id="KW-0731">Sigma factor</keyword>
<dbReference type="PANTHER" id="PTHR43133">
    <property type="entry name" value="RNA POLYMERASE ECF-TYPE SIGMA FACTO"/>
    <property type="match status" value="1"/>
</dbReference>
<keyword evidence="5 6" id="KW-0804">Transcription</keyword>
<dbReference type="GO" id="GO:0016987">
    <property type="term" value="F:sigma factor activity"/>
    <property type="evidence" value="ECO:0007669"/>
    <property type="project" value="UniProtKB-KW"/>
</dbReference>
<dbReference type="Gene3D" id="1.10.1740.10">
    <property type="match status" value="1"/>
</dbReference>
<dbReference type="InterPro" id="IPR013324">
    <property type="entry name" value="RNA_pol_sigma_r3/r4-like"/>
</dbReference>
<dbReference type="Pfam" id="PF04542">
    <property type="entry name" value="Sigma70_r2"/>
    <property type="match status" value="1"/>
</dbReference>
<feature type="domain" description="RNA polymerase sigma-70 region 2" evidence="7">
    <location>
        <begin position="25"/>
        <end position="92"/>
    </location>
</feature>